<protein>
    <recommendedName>
        <fullName evidence="7 8">Arginine repressor</fullName>
    </recommendedName>
</protein>
<dbReference type="Proteomes" id="UP000761380">
    <property type="component" value="Unassembled WGS sequence"/>
</dbReference>
<dbReference type="InterPro" id="IPR020900">
    <property type="entry name" value="Arg_repress_DNA-bd"/>
</dbReference>
<comment type="similarity">
    <text evidence="2 7">Belongs to the ArgR family.</text>
</comment>
<keyword evidence="3 7" id="KW-0963">Cytoplasm</keyword>
<dbReference type="GO" id="GO:0051259">
    <property type="term" value="P:protein complex oligomerization"/>
    <property type="evidence" value="ECO:0007669"/>
    <property type="project" value="InterPro"/>
</dbReference>
<dbReference type="InterPro" id="IPR036390">
    <property type="entry name" value="WH_DNA-bd_sf"/>
</dbReference>
<evidence type="ECO:0000256" key="8">
    <source>
        <dbReference type="NCBIfam" id="TIGR01529"/>
    </source>
</evidence>
<accession>A0A927WLS3</accession>
<organism evidence="11 12">
    <name type="scientific">Selenomonas ruminantium</name>
    <dbReference type="NCBI Taxonomy" id="971"/>
    <lineage>
        <taxon>Bacteria</taxon>
        <taxon>Bacillati</taxon>
        <taxon>Bacillota</taxon>
        <taxon>Negativicutes</taxon>
        <taxon>Selenomonadales</taxon>
        <taxon>Selenomonadaceae</taxon>
        <taxon>Selenomonas</taxon>
    </lineage>
</organism>
<dbReference type="EMBL" id="SVBY01000009">
    <property type="protein sequence ID" value="MBE6092005.1"/>
    <property type="molecule type" value="Genomic_DNA"/>
</dbReference>
<comment type="pathway">
    <text evidence="7">Amino-acid biosynthesis; L-arginine biosynthesis [regulation].</text>
</comment>
<comment type="subcellular location">
    <subcellularLocation>
        <location evidence="1 7">Cytoplasm</location>
    </subcellularLocation>
</comment>
<proteinExistence type="inferred from homology"/>
<dbReference type="InterPro" id="IPR036251">
    <property type="entry name" value="Arg_repress_C_sf"/>
</dbReference>
<sequence length="150" mass="16848">MKSVRQAVIKNIIDRQIIETQEDLAEALRQERIKVTQATVSRDIKEMMLIKVPTGDGRYRYAYPMNNTVIFTEERMQRLFQDTVLGCDYSENIVVLKTLPGGANTVASALDHANWPEVLGTVAGDDNIFIIVKPKAAAPEVTQRLLAFLN</sequence>
<evidence type="ECO:0000256" key="4">
    <source>
        <dbReference type="ARBA" id="ARBA00023015"/>
    </source>
</evidence>
<dbReference type="Pfam" id="PF01316">
    <property type="entry name" value="Arg_repressor"/>
    <property type="match status" value="1"/>
</dbReference>
<evidence type="ECO:0000256" key="2">
    <source>
        <dbReference type="ARBA" id="ARBA00008316"/>
    </source>
</evidence>
<dbReference type="InterPro" id="IPR036388">
    <property type="entry name" value="WH-like_DNA-bd_sf"/>
</dbReference>
<evidence type="ECO:0000256" key="7">
    <source>
        <dbReference type="HAMAP-Rule" id="MF_00173"/>
    </source>
</evidence>
<keyword evidence="4 7" id="KW-0805">Transcription regulation</keyword>
<dbReference type="GO" id="GO:0003700">
    <property type="term" value="F:DNA-binding transcription factor activity"/>
    <property type="evidence" value="ECO:0007669"/>
    <property type="project" value="UniProtKB-UniRule"/>
</dbReference>
<evidence type="ECO:0000259" key="9">
    <source>
        <dbReference type="Pfam" id="PF01316"/>
    </source>
</evidence>
<keyword evidence="7" id="KW-0028">Amino-acid biosynthesis</keyword>
<name>A0A927WLS3_SELRU</name>
<dbReference type="RefSeq" id="WP_173437236.1">
    <property type="nucleotide sequence ID" value="NZ_CAMOFN010000001.1"/>
</dbReference>
<dbReference type="HAMAP" id="MF_00173">
    <property type="entry name" value="Arg_repressor"/>
    <property type="match status" value="1"/>
</dbReference>
<dbReference type="GO" id="GO:0034618">
    <property type="term" value="F:arginine binding"/>
    <property type="evidence" value="ECO:0007669"/>
    <property type="project" value="InterPro"/>
</dbReference>
<dbReference type="SUPFAM" id="SSF55252">
    <property type="entry name" value="C-terminal domain of arginine repressor"/>
    <property type="match status" value="1"/>
</dbReference>
<evidence type="ECO:0000313" key="12">
    <source>
        <dbReference type="Proteomes" id="UP000761380"/>
    </source>
</evidence>
<dbReference type="GO" id="GO:0006526">
    <property type="term" value="P:L-arginine biosynthetic process"/>
    <property type="evidence" value="ECO:0007669"/>
    <property type="project" value="UniProtKB-KW"/>
</dbReference>
<evidence type="ECO:0000259" key="10">
    <source>
        <dbReference type="Pfam" id="PF02863"/>
    </source>
</evidence>
<dbReference type="InterPro" id="IPR001669">
    <property type="entry name" value="Arg_repress"/>
</dbReference>
<keyword evidence="6 7" id="KW-0804">Transcription</keyword>
<keyword evidence="7" id="KW-0055">Arginine biosynthesis</keyword>
<dbReference type="PANTHER" id="PTHR34471:SF1">
    <property type="entry name" value="ARGININE REPRESSOR"/>
    <property type="match status" value="1"/>
</dbReference>
<dbReference type="AlphaFoldDB" id="A0A927WLS3"/>
<evidence type="ECO:0000313" key="11">
    <source>
        <dbReference type="EMBL" id="MBE6092005.1"/>
    </source>
</evidence>
<dbReference type="SUPFAM" id="SSF46785">
    <property type="entry name" value="Winged helix' DNA-binding domain"/>
    <property type="match status" value="1"/>
</dbReference>
<keyword evidence="5 7" id="KW-0238">DNA-binding</keyword>
<evidence type="ECO:0000256" key="5">
    <source>
        <dbReference type="ARBA" id="ARBA00023125"/>
    </source>
</evidence>
<dbReference type="Pfam" id="PF02863">
    <property type="entry name" value="Arg_repressor_C"/>
    <property type="match status" value="1"/>
</dbReference>
<dbReference type="GO" id="GO:1900079">
    <property type="term" value="P:regulation of arginine biosynthetic process"/>
    <property type="evidence" value="ECO:0007669"/>
    <property type="project" value="UniProtKB-UniRule"/>
</dbReference>
<dbReference type="NCBIfam" id="TIGR01529">
    <property type="entry name" value="argR_whole"/>
    <property type="match status" value="1"/>
</dbReference>
<comment type="caution">
    <text evidence="11">The sequence shown here is derived from an EMBL/GenBank/DDBJ whole genome shotgun (WGS) entry which is preliminary data.</text>
</comment>
<dbReference type="PANTHER" id="PTHR34471">
    <property type="entry name" value="ARGININE REPRESSOR"/>
    <property type="match status" value="1"/>
</dbReference>
<evidence type="ECO:0000256" key="6">
    <source>
        <dbReference type="ARBA" id="ARBA00023163"/>
    </source>
</evidence>
<gene>
    <name evidence="7 11" type="primary">argR</name>
    <name evidence="11" type="ORF">E7201_02320</name>
</gene>
<feature type="domain" description="Arginine repressor C-terminal" evidence="10">
    <location>
        <begin position="80"/>
        <end position="145"/>
    </location>
</feature>
<reference evidence="11" key="1">
    <citation type="submission" date="2019-04" db="EMBL/GenBank/DDBJ databases">
        <title>Evolution of Biomass-Degrading Anaerobic Consortia Revealed by Metagenomics.</title>
        <authorList>
            <person name="Peng X."/>
        </authorList>
    </citation>
    <scope>NUCLEOTIDE SEQUENCE</scope>
    <source>
        <strain evidence="11">SIG240</strain>
    </source>
</reference>
<comment type="function">
    <text evidence="7">Regulates arginine biosynthesis genes.</text>
</comment>
<keyword evidence="7" id="KW-0678">Repressor</keyword>
<dbReference type="PRINTS" id="PR01467">
    <property type="entry name" value="ARGREPRESSOR"/>
</dbReference>
<dbReference type="GO" id="GO:0003677">
    <property type="term" value="F:DNA binding"/>
    <property type="evidence" value="ECO:0007669"/>
    <property type="project" value="UniProtKB-KW"/>
</dbReference>
<evidence type="ECO:0000256" key="3">
    <source>
        <dbReference type="ARBA" id="ARBA00022490"/>
    </source>
</evidence>
<dbReference type="InterPro" id="IPR020899">
    <property type="entry name" value="Arg_repress_C"/>
</dbReference>
<dbReference type="GO" id="GO:0005737">
    <property type="term" value="C:cytoplasm"/>
    <property type="evidence" value="ECO:0007669"/>
    <property type="project" value="UniProtKB-SubCell"/>
</dbReference>
<dbReference type="Gene3D" id="3.30.1360.40">
    <property type="match status" value="1"/>
</dbReference>
<evidence type="ECO:0000256" key="1">
    <source>
        <dbReference type="ARBA" id="ARBA00004496"/>
    </source>
</evidence>
<feature type="domain" description="Arginine repressor DNA-binding" evidence="9">
    <location>
        <begin position="2"/>
        <end position="65"/>
    </location>
</feature>
<dbReference type="Gene3D" id="1.10.10.10">
    <property type="entry name" value="Winged helix-like DNA-binding domain superfamily/Winged helix DNA-binding domain"/>
    <property type="match status" value="1"/>
</dbReference>